<dbReference type="EMBL" id="AWVF01000236">
    <property type="protein sequence ID" value="ERJ94773.1"/>
    <property type="molecule type" value="Genomic_DNA"/>
</dbReference>
<protein>
    <submittedName>
        <fullName evidence="1">Uncharacterized protein</fullName>
    </submittedName>
</protein>
<dbReference type="STRING" id="411473.RUMCAL_01942"/>
<organism evidence="1 2">
    <name type="scientific">Ruminococcus callidus ATCC 27760</name>
    <dbReference type="NCBI Taxonomy" id="411473"/>
    <lineage>
        <taxon>Bacteria</taxon>
        <taxon>Bacillati</taxon>
        <taxon>Bacillota</taxon>
        <taxon>Clostridia</taxon>
        <taxon>Eubacteriales</taxon>
        <taxon>Oscillospiraceae</taxon>
        <taxon>Ruminococcus</taxon>
    </lineage>
</organism>
<reference evidence="1 2" key="1">
    <citation type="submission" date="2013-07" db="EMBL/GenBank/DDBJ databases">
        <authorList>
            <person name="Weinstock G."/>
            <person name="Sodergren E."/>
            <person name="Wylie T."/>
            <person name="Fulton L."/>
            <person name="Fulton R."/>
            <person name="Fronick C."/>
            <person name="O'Laughlin M."/>
            <person name="Godfrey J."/>
            <person name="Miner T."/>
            <person name="Herter B."/>
            <person name="Appelbaum E."/>
            <person name="Cordes M."/>
            <person name="Lek S."/>
            <person name="Wollam A."/>
            <person name="Pepin K.H."/>
            <person name="Palsikar V.B."/>
            <person name="Mitreva M."/>
            <person name="Wilson R.K."/>
        </authorList>
    </citation>
    <scope>NUCLEOTIDE SEQUENCE [LARGE SCALE GENOMIC DNA]</scope>
    <source>
        <strain evidence="1 2">ATCC 27760</strain>
    </source>
</reference>
<dbReference type="Proteomes" id="UP000016662">
    <property type="component" value="Unassembled WGS sequence"/>
</dbReference>
<dbReference type="HOGENOM" id="CLU_1314643_0_0_9"/>
<comment type="caution">
    <text evidence="1">The sequence shown here is derived from an EMBL/GenBank/DDBJ whole genome shotgun (WGS) entry which is preliminary data.</text>
</comment>
<gene>
    <name evidence="1" type="ORF">RUMCAL_01942</name>
</gene>
<keyword evidence="2" id="KW-1185">Reference proteome</keyword>
<evidence type="ECO:0000313" key="1">
    <source>
        <dbReference type="EMBL" id="ERJ94773.1"/>
    </source>
</evidence>
<dbReference type="PATRIC" id="fig|411473.3.peg.1601"/>
<dbReference type="RefSeq" id="WP_021683439.1">
    <property type="nucleotide sequence ID" value="NZ_KI260480.1"/>
</dbReference>
<proteinExistence type="predicted"/>
<name>U2M615_9FIRM</name>
<accession>U2M615</accession>
<sequence length="209" mass="22939">MATIAQYIAEINHQRDLLAGHLVARGIIATADEKLNLLVHKVSLLPSGSTEKTVIFDADHRDGIFLSHNNTLYSLSAFTAVYPDFCSSKNEYALNYSTSIFGWDYSCYTCSTVPLTLSAATQIAMRFLASSTETGIMRLVQSDSGTAEDILSKAQTEGSHIDLSLQWLYSTDYITTLTPCEGVTTGTYYLAWVGRSNNSRPLIRSITAI</sequence>
<evidence type="ECO:0000313" key="2">
    <source>
        <dbReference type="Proteomes" id="UP000016662"/>
    </source>
</evidence>
<dbReference type="AlphaFoldDB" id="U2M615"/>